<reference evidence="2" key="1">
    <citation type="submission" date="2017-07" db="EMBL/GenBank/DDBJ databases">
        <title>Taro Niue Genome Assembly and Annotation.</title>
        <authorList>
            <person name="Atibalentja N."/>
            <person name="Keating K."/>
            <person name="Fields C.J."/>
        </authorList>
    </citation>
    <scope>NUCLEOTIDE SEQUENCE</scope>
    <source>
        <strain evidence="2">Niue_2</strain>
        <tissue evidence="2">Leaf</tissue>
    </source>
</reference>
<dbReference type="AlphaFoldDB" id="A0A843XGW4"/>
<accession>A0A843XGW4</accession>
<feature type="transmembrane region" description="Helical" evidence="1">
    <location>
        <begin position="232"/>
        <end position="253"/>
    </location>
</feature>
<organism evidence="2 3">
    <name type="scientific">Colocasia esculenta</name>
    <name type="common">Wild taro</name>
    <name type="synonym">Arum esculentum</name>
    <dbReference type="NCBI Taxonomy" id="4460"/>
    <lineage>
        <taxon>Eukaryota</taxon>
        <taxon>Viridiplantae</taxon>
        <taxon>Streptophyta</taxon>
        <taxon>Embryophyta</taxon>
        <taxon>Tracheophyta</taxon>
        <taxon>Spermatophyta</taxon>
        <taxon>Magnoliopsida</taxon>
        <taxon>Liliopsida</taxon>
        <taxon>Araceae</taxon>
        <taxon>Aroideae</taxon>
        <taxon>Colocasieae</taxon>
        <taxon>Colocasia</taxon>
    </lineage>
</organism>
<sequence>MDIDKFHYKVGWYRRRRIKSIKKLPSTNPAYNVDEALFDLSFNKNEEKLWELIQPFLKPIPASLFLTFLLPSARGSSSWELSVGRVAETAVALCVVSSSESECCELLYLSEQRVVFCKFSGCCCVACMASMVAQCVRVVVAQLVVDSLAVVFPLREPTCGKAFTGVGLLPVELVESALLLELSRCSVCRVASLVEHYDTCQWLLSAWCWLVAKVHHLAALCSSVVSQNRSEVCYCFGWCILAGLPRTFPWWFWWRFSQDQFASAVLLAVVFSLMVRVVWSFGLCILVKLGYVLMRFSQDGSWRFWWRCCALGRVSGCCIGQLVSLFVSKFVGCASGTSCVPMVRWFVSFFAPYVLSQMVVCFVLGVLRIFCECGVALVLAAHVASRLGCNSVLCRVFLVTE</sequence>
<keyword evidence="1" id="KW-0812">Transmembrane</keyword>
<keyword evidence="3" id="KW-1185">Reference proteome</keyword>
<keyword evidence="1" id="KW-0472">Membrane</keyword>
<dbReference type="EMBL" id="NMUH01008177">
    <property type="protein sequence ID" value="MQM18415.1"/>
    <property type="molecule type" value="Genomic_DNA"/>
</dbReference>
<evidence type="ECO:0000313" key="2">
    <source>
        <dbReference type="EMBL" id="MQM18415.1"/>
    </source>
</evidence>
<protein>
    <recommendedName>
        <fullName evidence="4">Transmembrane protein</fullName>
    </recommendedName>
</protein>
<feature type="transmembrane region" description="Helical" evidence="1">
    <location>
        <begin position="346"/>
        <end position="367"/>
    </location>
</feature>
<gene>
    <name evidence="2" type="ORF">Taro_051406</name>
</gene>
<evidence type="ECO:0000256" key="1">
    <source>
        <dbReference type="SAM" id="Phobius"/>
    </source>
</evidence>
<evidence type="ECO:0008006" key="4">
    <source>
        <dbReference type="Google" id="ProtNLM"/>
    </source>
</evidence>
<keyword evidence="1" id="KW-1133">Transmembrane helix</keyword>
<dbReference type="Proteomes" id="UP000652761">
    <property type="component" value="Unassembled WGS sequence"/>
</dbReference>
<feature type="transmembrane region" description="Helical" evidence="1">
    <location>
        <begin position="265"/>
        <end position="292"/>
    </location>
</feature>
<name>A0A843XGW4_COLES</name>
<comment type="caution">
    <text evidence="2">The sequence shown here is derived from an EMBL/GenBank/DDBJ whole genome shotgun (WGS) entry which is preliminary data.</text>
</comment>
<proteinExistence type="predicted"/>
<evidence type="ECO:0000313" key="3">
    <source>
        <dbReference type="Proteomes" id="UP000652761"/>
    </source>
</evidence>